<organism evidence="2 3">
    <name type="scientific">Euzebyella marina</name>
    <dbReference type="NCBI Taxonomy" id="1761453"/>
    <lineage>
        <taxon>Bacteria</taxon>
        <taxon>Pseudomonadati</taxon>
        <taxon>Bacteroidota</taxon>
        <taxon>Flavobacteriia</taxon>
        <taxon>Flavobacteriales</taxon>
        <taxon>Flavobacteriaceae</taxon>
        <taxon>Euzebyella</taxon>
    </lineage>
</organism>
<dbReference type="PANTHER" id="PTHR43751">
    <property type="entry name" value="SULFATASE"/>
    <property type="match status" value="1"/>
</dbReference>
<dbReference type="PANTHER" id="PTHR43751:SF3">
    <property type="entry name" value="SULFATASE N-TERMINAL DOMAIN-CONTAINING PROTEIN"/>
    <property type="match status" value="1"/>
</dbReference>
<accession>A0A3G2L226</accession>
<dbReference type="CDD" id="cd16145">
    <property type="entry name" value="ARS_like"/>
    <property type="match status" value="1"/>
</dbReference>
<name>A0A3G2L226_9FLAO</name>
<dbReference type="Gene3D" id="3.40.720.10">
    <property type="entry name" value="Alkaline Phosphatase, subunit A"/>
    <property type="match status" value="1"/>
</dbReference>
<reference evidence="2 3" key="1">
    <citation type="submission" date="2018-08" db="EMBL/GenBank/DDBJ databases">
        <title>The reduced genetic potential of extracellular carbohydrate catabolism in Euzebyella marina RN62, a Flavobacteriia bacterium isolated from the hadal water.</title>
        <authorList>
            <person name="Xue C."/>
        </authorList>
    </citation>
    <scope>NUCLEOTIDE SEQUENCE [LARGE SCALE GENOMIC DNA]</scope>
    <source>
        <strain evidence="2 3">RN62</strain>
    </source>
</reference>
<gene>
    <name evidence="2" type="ORF">D1013_02285</name>
</gene>
<feature type="domain" description="Sulfatase N-terminal" evidence="1">
    <location>
        <begin position="38"/>
        <end position="377"/>
    </location>
</feature>
<dbReference type="InterPro" id="IPR000917">
    <property type="entry name" value="Sulfatase_N"/>
</dbReference>
<dbReference type="EMBL" id="CP032050">
    <property type="protein sequence ID" value="AYN66293.1"/>
    <property type="molecule type" value="Genomic_DNA"/>
</dbReference>
<evidence type="ECO:0000313" key="3">
    <source>
        <dbReference type="Proteomes" id="UP000276309"/>
    </source>
</evidence>
<protein>
    <submittedName>
        <fullName evidence="2">DUF4976 domain-containing protein</fullName>
    </submittedName>
</protein>
<dbReference type="InterPro" id="IPR052701">
    <property type="entry name" value="GAG_Ulvan_Degrading_Sulfatases"/>
</dbReference>
<dbReference type="Gene3D" id="3.30.1120.10">
    <property type="match status" value="1"/>
</dbReference>
<dbReference type="Proteomes" id="UP000276309">
    <property type="component" value="Chromosome"/>
</dbReference>
<dbReference type="AlphaFoldDB" id="A0A3G2L226"/>
<dbReference type="Pfam" id="PF00884">
    <property type="entry name" value="Sulfatase"/>
    <property type="match status" value="1"/>
</dbReference>
<dbReference type="KEGG" id="emar:D1013_02285"/>
<dbReference type="PROSITE" id="PS51257">
    <property type="entry name" value="PROKAR_LIPOPROTEIN"/>
    <property type="match status" value="1"/>
</dbReference>
<sequence length="490" mass="54832">MRILLLIVLSGFIFLSCNSGKKNRDAQNQEKVERVEKPNVIYILADDLGYGDLGCYGQTKFATPNIDKLAQKGMLFTQHYSGSTVCAPSRSALMTGMHTGHTVVRGNKEVRPEGQHPIPDSTYTLAEAFKSAGYQTGAFGKWGLGYPGSEGDPTKQGFDTFFGYNCQRLGHNYYPRHLWSNNDSLILEGNHGTKKEVYAPNLIHEKTLAFIDENKENPFFLYVPSIIPHAELVAPDSIMNAFRGKYDPEHQFQGVDEGPDYRNGPYGSQKESHAAFAAMVSLLDLQVGEIMDKVEELGLTDNTIIVFTSDNGPHQEGGADPDYFDSNGPLKGYKRDLYEGGIRVPMIVSWPGVIDEGSKTDHISAFWDVFPTLTEILKIDSPNNIDGISFLSTLNGDSESQKEHEYLYWEFHEKGGRQAVRMGTWKAVKYDVFKGKESKIELYDLENDLQEENNVAADHPEIIKEMQMILDSARTPSSVYQFSQTGYLNP</sequence>
<evidence type="ECO:0000259" key="1">
    <source>
        <dbReference type="Pfam" id="PF00884"/>
    </source>
</evidence>
<evidence type="ECO:0000313" key="2">
    <source>
        <dbReference type="EMBL" id="AYN66293.1"/>
    </source>
</evidence>
<dbReference type="InterPro" id="IPR017850">
    <property type="entry name" value="Alkaline_phosphatase_core_sf"/>
</dbReference>
<proteinExistence type="predicted"/>
<dbReference type="SUPFAM" id="SSF53649">
    <property type="entry name" value="Alkaline phosphatase-like"/>
    <property type="match status" value="1"/>
</dbReference>
<dbReference type="OrthoDB" id="9765065at2"/>
<keyword evidence="3" id="KW-1185">Reference proteome</keyword>